<evidence type="ECO:0000313" key="5">
    <source>
        <dbReference type="EMBL" id="MFE9170479.1"/>
    </source>
</evidence>
<dbReference type="Gene3D" id="1.10.150.130">
    <property type="match status" value="1"/>
</dbReference>
<comment type="caution">
    <text evidence="5">The sequence shown here is derived from an EMBL/GenBank/DDBJ whole genome shotgun (WGS) entry which is preliminary data.</text>
</comment>
<dbReference type="InterPro" id="IPR013762">
    <property type="entry name" value="Integrase-like_cat_sf"/>
</dbReference>
<evidence type="ECO:0000256" key="1">
    <source>
        <dbReference type="ARBA" id="ARBA00008857"/>
    </source>
</evidence>
<organism evidence="5 6">
    <name type="scientific">Streptomyces kebangsaanensis</name>
    <dbReference type="NCBI Taxonomy" id="864058"/>
    <lineage>
        <taxon>Bacteria</taxon>
        <taxon>Bacillati</taxon>
        <taxon>Actinomycetota</taxon>
        <taxon>Actinomycetes</taxon>
        <taxon>Kitasatosporales</taxon>
        <taxon>Streptomycetaceae</taxon>
        <taxon>Streptomyces</taxon>
    </lineage>
</organism>
<dbReference type="InterPro" id="IPR010998">
    <property type="entry name" value="Integrase_recombinase_N"/>
</dbReference>
<evidence type="ECO:0000256" key="2">
    <source>
        <dbReference type="ARBA" id="ARBA00023125"/>
    </source>
</evidence>
<dbReference type="PROSITE" id="PS51898">
    <property type="entry name" value="TYR_RECOMBINASE"/>
    <property type="match status" value="1"/>
</dbReference>
<dbReference type="SUPFAM" id="SSF56349">
    <property type="entry name" value="DNA breaking-rejoining enzymes"/>
    <property type="match status" value="1"/>
</dbReference>
<dbReference type="InterPro" id="IPR002104">
    <property type="entry name" value="Integrase_catalytic"/>
</dbReference>
<evidence type="ECO:0000313" key="6">
    <source>
        <dbReference type="Proteomes" id="UP001601197"/>
    </source>
</evidence>
<keyword evidence="6" id="KW-1185">Reference proteome</keyword>
<keyword evidence="3" id="KW-0233">DNA recombination</keyword>
<gene>
    <name evidence="5" type="ORF">ACFYNZ_13295</name>
</gene>
<dbReference type="RefSeq" id="WP_388346924.1">
    <property type="nucleotide sequence ID" value="NZ_JBIAFJ010000009.1"/>
</dbReference>
<keyword evidence="2" id="KW-0238">DNA-binding</keyword>
<dbReference type="Pfam" id="PF00589">
    <property type="entry name" value="Phage_integrase"/>
    <property type="match status" value="1"/>
</dbReference>
<dbReference type="CDD" id="cd01189">
    <property type="entry name" value="INT_ICEBs1_C_like"/>
    <property type="match status" value="1"/>
</dbReference>
<accession>A0ABW6KST2</accession>
<dbReference type="EMBL" id="JBIAFJ010000009">
    <property type="protein sequence ID" value="MFE9170479.1"/>
    <property type="molecule type" value="Genomic_DNA"/>
</dbReference>
<sequence>MLDGQQASCRPLHRPWARYRDLDGKEHARHFDRKLDAQRWLDEVTASIVTGQYVDPRAGRISFAKYAERWEESLIAGEAAERITDNALRLHLVPALGSRAMAAIRRNDLQVLFKSLSEQLGPGSVRNVYDVLVRVMTAAVEDKVIPASPCRRITLPPMPDEEVTPPTVAQVEAMARVMPPYIRAAIVALAGSGLRIGELLGLKVSDVDFKAGAIRVERQRLQSGKIGPPKTAKSRRTVPVGEVVTDALLAHLAARPSKEWLFTMEEGEPLNYRRWKTEWNCARRALQAAENEAAECEGRKPVELPHMVTHDLRHFFASALIAGGASVKQVQLVLGHASAVITLRIYAHLWPGEEDRTRSVMDAVLGGLRTGCGPKDQAVKETAGQRA</sequence>
<dbReference type="Proteomes" id="UP001601197">
    <property type="component" value="Unassembled WGS sequence"/>
</dbReference>
<protein>
    <submittedName>
        <fullName evidence="5">Tyrosine-type recombinase/integrase</fullName>
    </submittedName>
</protein>
<feature type="domain" description="Tyr recombinase" evidence="4">
    <location>
        <begin position="161"/>
        <end position="362"/>
    </location>
</feature>
<comment type="similarity">
    <text evidence="1">Belongs to the 'phage' integrase family.</text>
</comment>
<dbReference type="PANTHER" id="PTHR30349:SF64">
    <property type="entry name" value="PROPHAGE INTEGRASE INTD-RELATED"/>
    <property type="match status" value="1"/>
</dbReference>
<proteinExistence type="inferred from homology"/>
<dbReference type="InterPro" id="IPR050090">
    <property type="entry name" value="Tyrosine_recombinase_XerCD"/>
</dbReference>
<reference evidence="5 6" key="1">
    <citation type="submission" date="2024-10" db="EMBL/GenBank/DDBJ databases">
        <title>The Natural Products Discovery Center: Release of the First 8490 Sequenced Strains for Exploring Actinobacteria Biosynthetic Diversity.</title>
        <authorList>
            <person name="Kalkreuter E."/>
            <person name="Kautsar S.A."/>
            <person name="Yang D."/>
            <person name="Bader C.D."/>
            <person name="Teijaro C.N."/>
            <person name="Fluegel L."/>
            <person name="Davis C.M."/>
            <person name="Simpson J.R."/>
            <person name="Lauterbach L."/>
            <person name="Steele A.D."/>
            <person name="Gui C."/>
            <person name="Meng S."/>
            <person name="Li G."/>
            <person name="Viehrig K."/>
            <person name="Ye F."/>
            <person name="Su P."/>
            <person name="Kiefer A.F."/>
            <person name="Nichols A."/>
            <person name="Cepeda A.J."/>
            <person name="Yan W."/>
            <person name="Fan B."/>
            <person name="Jiang Y."/>
            <person name="Adhikari A."/>
            <person name="Zheng C.-J."/>
            <person name="Schuster L."/>
            <person name="Cowan T.M."/>
            <person name="Smanski M.J."/>
            <person name="Chevrette M.G."/>
            <person name="De Carvalho L.P.S."/>
            <person name="Shen B."/>
        </authorList>
    </citation>
    <scope>NUCLEOTIDE SEQUENCE [LARGE SCALE GENOMIC DNA]</scope>
    <source>
        <strain evidence="5 6">NPDC007147</strain>
    </source>
</reference>
<dbReference type="InterPro" id="IPR011010">
    <property type="entry name" value="DNA_brk_join_enz"/>
</dbReference>
<dbReference type="Gene3D" id="1.10.443.10">
    <property type="entry name" value="Intergrase catalytic core"/>
    <property type="match status" value="1"/>
</dbReference>
<evidence type="ECO:0000259" key="4">
    <source>
        <dbReference type="PROSITE" id="PS51898"/>
    </source>
</evidence>
<evidence type="ECO:0000256" key="3">
    <source>
        <dbReference type="ARBA" id="ARBA00023172"/>
    </source>
</evidence>
<name>A0ABW6KST2_9ACTN</name>
<dbReference type="PANTHER" id="PTHR30349">
    <property type="entry name" value="PHAGE INTEGRASE-RELATED"/>
    <property type="match status" value="1"/>
</dbReference>